<comment type="similarity">
    <text evidence="4">Belongs to the DNA photolyase family.</text>
</comment>
<dbReference type="InterPro" id="IPR005101">
    <property type="entry name" value="Cryptochr/Photolyase_FAD-bd"/>
</dbReference>
<dbReference type="InterPro" id="IPR002081">
    <property type="entry name" value="Cryptochrome/DNA_photolyase_1"/>
</dbReference>
<evidence type="ECO:0000256" key="3">
    <source>
        <dbReference type="ARBA" id="ARBA00022827"/>
    </source>
</evidence>
<dbReference type="InterPro" id="IPR036134">
    <property type="entry name" value="Crypto/Photolyase_FAD-like_sf"/>
</dbReference>
<feature type="domain" description="Cryptochrome/DNA photolyase FAD-binding" evidence="5">
    <location>
        <begin position="78"/>
        <end position="203"/>
    </location>
</feature>
<evidence type="ECO:0000259" key="5">
    <source>
        <dbReference type="Pfam" id="PF03441"/>
    </source>
</evidence>
<proteinExistence type="inferred from homology"/>
<dbReference type="PRINTS" id="PR00147">
    <property type="entry name" value="DNAPHOTLYASE"/>
</dbReference>
<organism evidence="6 7">
    <name type="scientific">Duganella dendranthematis</name>
    <dbReference type="NCBI Taxonomy" id="2728021"/>
    <lineage>
        <taxon>Bacteria</taxon>
        <taxon>Pseudomonadati</taxon>
        <taxon>Pseudomonadota</taxon>
        <taxon>Betaproteobacteria</taxon>
        <taxon>Burkholderiales</taxon>
        <taxon>Oxalobacteraceae</taxon>
        <taxon>Telluria group</taxon>
        <taxon>Duganella</taxon>
    </lineage>
</organism>
<name>A0ABX6MGH8_9BURK</name>
<dbReference type="PANTHER" id="PTHR11455:SF18">
    <property type="entry name" value="SI:CH1073-390K14.1"/>
    <property type="match status" value="1"/>
</dbReference>
<gene>
    <name evidence="6" type="ORF">HH213_26935</name>
</gene>
<sequence length="405" mass="44290">MPPGSPHQESRMNRFPATRDAALARVAAFEPEAYARSRNALDGAVSGLSPYLTHGIISAAEVLAALAARHPLTHQHQFVYELAWRAYFRHVWTARGDAILQSLHAGPMPETAYERGLPEDIRQGRSGVPVIDQAVRALYATGYLHNHARMWLASYLVHVRHVHWRTGADWMIAHLLDGDLGSNHLSWQWVAGSGSSKPYLFNADNVARYAPPPWHSFGSVIDCSYVALMRLAQGERTPAPAPSHHGVDPPALLSAPPAALATAPSAQAVAGRDVWLVHPWALGEPRADLAPDCVAIGWWPAEYHRAWPWSDLRWAFAGNRMQALTAACWHVSGAELGAALASARSVQTGADPHLAALLPPAVRQRQPAPLFVPVDQPCQSFSQWWRRSMHGVQALHDLPGLAVLP</sequence>
<evidence type="ECO:0000256" key="4">
    <source>
        <dbReference type="RuleBase" id="RU004182"/>
    </source>
</evidence>
<dbReference type="EMBL" id="CP051684">
    <property type="protein sequence ID" value="QJD93395.1"/>
    <property type="molecule type" value="Genomic_DNA"/>
</dbReference>
<keyword evidence="3 4" id="KW-0274">FAD</keyword>
<keyword evidence="4" id="KW-0157">Chromophore</keyword>
<accession>A0ABX6MGH8</accession>
<keyword evidence="2 4" id="KW-0285">Flavoprotein</keyword>
<protein>
    <submittedName>
        <fullName evidence="6">Deoxyribodipyrimidine photolyase</fullName>
    </submittedName>
</protein>
<dbReference type="PANTHER" id="PTHR11455">
    <property type="entry name" value="CRYPTOCHROME"/>
    <property type="match status" value="1"/>
</dbReference>
<reference evidence="6 7" key="1">
    <citation type="submission" date="2020-04" db="EMBL/GenBank/DDBJ databases">
        <title>Genome sequencing of novel species.</title>
        <authorList>
            <person name="Heo J."/>
            <person name="Kim S.-J."/>
            <person name="Kim J.-S."/>
            <person name="Hong S.-B."/>
            <person name="Kwon S.-W."/>
        </authorList>
    </citation>
    <scope>NUCLEOTIDE SEQUENCE [LARGE SCALE GENOMIC DNA]</scope>
    <source>
        <strain evidence="6 7">AF9R3</strain>
    </source>
</reference>
<evidence type="ECO:0000313" key="7">
    <source>
        <dbReference type="Proteomes" id="UP000503117"/>
    </source>
</evidence>
<evidence type="ECO:0000313" key="6">
    <source>
        <dbReference type="EMBL" id="QJD93395.1"/>
    </source>
</evidence>
<dbReference type="Pfam" id="PF03441">
    <property type="entry name" value="FAD_binding_7"/>
    <property type="match status" value="1"/>
</dbReference>
<keyword evidence="7" id="KW-1185">Reference proteome</keyword>
<dbReference type="Gene3D" id="1.25.40.80">
    <property type="match status" value="1"/>
</dbReference>
<dbReference type="Proteomes" id="UP000503117">
    <property type="component" value="Chromosome"/>
</dbReference>
<dbReference type="SUPFAM" id="SSF48173">
    <property type="entry name" value="Cryptochrome/photolyase FAD-binding domain"/>
    <property type="match status" value="1"/>
</dbReference>
<evidence type="ECO:0000256" key="1">
    <source>
        <dbReference type="ARBA" id="ARBA00001974"/>
    </source>
</evidence>
<evidence type="ECO:0000256" key="2">
    <source>
        <dbReference type="ARBA" id="ARBA00022630"/>
    </source>
</evidence>
<comment type="cofactor">
    <cofactor evidence="1">
        <name>FAD</name>
        <dbReference type="ChEBI" id="CHEBI:57692"/>
    </cofactor>
</comment>
<dbReference type="Gene3D" id="1.10.579.10">
    <property type="entry name" value="DNA Cyclobutane Dipyrimidine Photolyase, subunit A, domain 3"/>
    <property type="match status" value="1"/>
</dbReference>